<evidence type="ECO:0008006" key="6">
    <source>
        <dbReference type="Google" id="ProtNLM"/>
    </source>
</evidence>
<keyword evidence="5" id="KW-1185">Reference proteome</keyword>
<feature type="transmembrane region" description="Helical" evidence="1">
    <location>
        <begin position="12"/>
        <end position="29"/>
    </location>
</feature>
<feature type="transmembrane region" description="Helical" evidence="1">
    <location>
        <begin position="405"/>
        <end position="426"/>
    </location>
</feature>
<feature type="transmembrane region" description="Helical" evidence="1">
    <location>
        <begin position="102"/>
        <end position="119"/>
    </location>
</feature>
<organism evidence="2 4">
    <name type="scientific">Pedobacter alluvionis</name>
    <dbReference type="NCBI Taxonomy" id="475253"/>
    <lineage>
        <taxon>Bacteria</taxon>
        <taxon>Pseudomonadati</taxon>
        <taxon>Bacteroidota</taxon>
        <taxon>Sphingobacteriia</taxon>
        <taxon>Sphingobacteriales</taxon>
        <taxon>Sphingobacteriaceae</taxon>
        <taxon>Pedobacter</taxon>
    </lineage>
</organism>
<evidence type="ECO:0000313" key="2">
    <source>
        <dbReference type="EMBL" id="RLJ73922.1"/>
    </source>
</evidence>
<comment type="caution">
    <text evidence="2">The sequence shown here is derived from an EMBL/GenBank/DDBJ whole genome shotgun (WGS) entry which is preliminary data.</text>
</comment>
<reference evidence="2 4" key="1">
    <citation type="submission" date="2018-10" db="EMBL/GenBank/DDBJ databases">
        <title>Genomic Encyclopedia of Archaeal and Bacterial Type Strains, Phase II (KMG-II): from individual species to whole genera.</title>
        <authorList>
            <person name="Goeker M."/>
        </authorList>
    </citation>
    <scope>NUCLEOTIDE SEQUENCE [LARGE SCALE GENOMIC DNA]</scope>
    <source>
        <strain evidence="2 4">DSM 19624</strain>
    </source>
</reference>
<dbReference type="OrthoDB" id="1491081at2"/>
<dbReference type="RefSeq" id="WP_121286109.1">
    <property type="nucleotide sequence ID" value="NZ_RCCK01000013.1"/>
</dbReference>
<dbReference type="AlphaFoldDB" id="A0A497XY51"/>
<reference evidence="3 5" key="2">
    <citation type="submission" date="2019-03" db="EMBL/GenBank/DDBJ databases">
        <authorList>
            <person name="He R.-H."/>
        </authorList>
    </citation>
    <scope>NUCLEOTIDE SEQUENCE [LARGE SCALE GENOMIC DNA]</scope>
    <source>
        <strain evidence="3 5">DSM 19624</strain>
    </source>
</reference>
<dbReference type="Proteomes" id="UP000297429">
    <property type="component" value="Unassembled WGS sequence"/>
</dbReference>
<feature type="transmembrane region" description="Helical" evidence="1">
    <location>
        <begin position="131"/>
        <end position="150"/>
    </location>
</feature>
<keyword evidence="1" id="KW-0812">Transmembrane</keyword>
<feature type="transmembrane region" description="Helical" evidence="1">
    <location>
        <begin position="224"/>
        <end position="257"/>
    </location>
</feature>
<feature type="transmembrane region" description="Helical" evidence="1">
    <location>
        <begin position="41"/>
        <end position="62"/>
    </location>
</feature>
<evidence type="ECO:0000256" key="1">
    <source>
        <dbReference type="SAM" id="Phobius"/>
    </source>
</evidence>
<gene>
    <name evidence="2" type="ORF">BCL90_4089</name>
    <name evidence="3" type="ORF">E3V97_00090</name>
</gene>
<evidence type="ECO:0000313" key="4">
    <source>
        <dbReference type="Proteomes" id="UP000273898"/>
    </source>
</evidence>
<keyword evidence="1" id="KW-0472">Membrane</keyword>
<keyword evidence="1" id="KW-1133">Transmembrane helix</keyword>
<feature type="transmembrane region" description="Helical" evidence="1">
    <location>
        <begin position="187"/>
        <end position="204"/>
    </location>
</feature>
<name>A0A497XY51_9SPHI</name>
<dbReference type="EMBL" id="SOPX01000001">
    <property type="protein sequence ID" value="TFB32472.1"/>
    <property type="molecule type" value="Genomic_DNA"/>
</dbReference>
<sequence>MKKRTQDRFLKLGIAFRYLIYALVIMLVFEGLLRKVLPPFLGTPVFFIKDVICLIGLYVFLSRKFDKAVKNLKNVWFFVFFLFVPLFIITSFHGLLITCFGAKQYLLYVIVALLTVAGFTKDNGFEFKKFVNFFVLLLIPTTVIAVLQNSLPATHWLNLSVAGTSLEAFSAAGYLRVGSTFSFTGQYSYFLNVEAAFLMIHFFISPQEKNNPSLLNRLKIPINVLLTLCLIVGAFITGGRTAVLGVTSCLVLGFILLGFKRQKWMLSKGIVFASCLIIGITALRVVKPEYFAAYERRSSGSDNQSHSEELEGRVLSSFTSWTTWFWEQDLGSVILGNGLGVMSNGAEKISEYAYQVRLKLWTETDLSTTFWEGGLYLALIWYSFRLYIIYMAYKIWKRMHIVNYFSAASFLLAYIIINGITGTLALQPPLSIWWWMAVGAMITIKNLDRRLYLKNKSQTV</sequence>
<evidence type="ECO:0000313" key="3">
    <source>
        <dbReference type="EMBL" id="TFB32472.1"/>
    </source>
</evidence>
<evidence type="ECO:0000313" key="5">
    <source>
        <dbReference type="Proteomes" id="UP000297429"/>
    </source>
</evidence>
<feature type="transmembrane region" description="Helical" evidence="1">
    <location>
        <begin position="374"/>
        <end position="393"/>
    </location>
</feature>
<accession>A0A497XY51</accession>
<protein>
    <recommendedName>
        <fullName evidence="6">O-antigen ligase-like membrane protein</fullName>
    </recommendedName>
</protein>
<feature type="transmembrane region" description="Helical" evidence="1">
    <location>
        <begin position="269"/>
        <end position="286"/>
    </location>
</feature>
<feature type="transmembrane region" description="Helical" evidence="1">
    <location>
        <begin position="432"/>
        <end position="448"/>
    </location>
</feature>
<dbReference type="EMBL" id="RCCK01000013">
    <property type="protein sequence ID" value="RLJ73922.1"/>
    <property type="molecule type" value="Genomic_DNA"/>
</dbReference>
<dbReference type="Proteomes" id="UP000273898">
    <property type="component" value="Unassembled WGS sequence"/>
</dbReference>
<proteinExistence type="predicted"/>
<feature type="transmembrane region" description="Helical" evidence="1">
    <location>
        <begin position="74"/>
        <end position="96"/>
    </location>
</feature>